<dbReference type="eggNOG" id="ENOG502RXDK">
    <property type="taxonomic scope" value="Eukaryota"/>
</dbReference>
<dbReference type="EMBL" id="GL349446">
    <property type="protein sequence ID" value="KNC47390.1"/>
    <property type="molecule type" value="Genomic_DNA"/>
</dbReference>
<dbReference type="AlphaFoldDB" id="A0A0L0D5B1"/>
<dbReference type="Proteomes" id="UP000054408">
    <property type="component" value="Unassembled WGS sequence"/>
</dbReference>
<sequence>MADQGENSRRPLREEDVCEHVLSPDDMKRFHADGYLVLPWPVLEAHALDAVRQTAEELMVAGPETVARLYEHHANETGDEDAVLFHCLGGWRVASALADLVYNPAIIGPVSQLLPSLASEDGAPRAGVRLWHDQLFCKPGGIGGPVAWHQDMSYWTRTAPAAHHLTIHVALDDQNHENGGLYVVPGSQTWDLLPVTSRHFDDMDSIHSVLTSEQSAAFHPHLLGLKAGYASIHHSHTVHGSWPNTSSAPRRAAAVNVIADGVYANDDSPLLAGVPPVPCGEPLVGEYFPLLFEP</sequence>
<keyword evidence="3" id="KW-1185">Reference proteome</keyword>
<dbReference type="SUPFAM" id="SSF51197">
    <property type="entry name" value="Clavaminate synthase-like"/>
    <property type="match status" value="1"/>
</dbReference>
<comment type="cofactor">
    <cofactor evidence="1">
        <name>Fe cation</name>
        <dbReference type="ChEBI" id="CHEBI:24875"/>
    </cofactor>
</comment>
<dbReference type="OMA" id="FHHCLTW"/>
<evidence type="ECO:0000313" key="2">
    <source>
        <dbReference type="EMBL" id="KNC47390.1"/>
    </source>
</evidence>
<dbReference type="InterPro" id="IPR008775">
    <property type="entry name" value="Phytyl_CoA_dOase-like"/>
</dbReference>
<dbReference type="GO" id="GO:0051213">
    <property type="term" value="F:dioxygenase activity"/>
    <property type="evidence" value="ECO:0007669"/>
    <property type="project" value="UniProtKB-KW"/>
</dbReference>
<dbReference type="GeneID" id="25563397"/>
<dbReference type="STRING" id="461836.A0A0L0D5B1"/>
<gene>
    <name evidence="2" type="ORF">AMSG_03824</name>
</gene>
<evidence type="ECO:0000313" key="3">
    <source>
        <dbReference type="Proteomes" id="UP000054408"/>
    </source>
</evidence>
<name>A0A0L0D5B1_THETB</name>
<dbReference type="PANTHER" id="PTHR20883:SF48">
    <property type="entry name" value="ECTOINE DIOXYGENASE"/>
    <property type="match status" value="1"/>
</dbReference>
<dbReference type="RefSeq" id="XP_013759728.1">
    <property type="nucleotide sequence ID" value="XM_013904274.1"/>
</dbReference>
<evidence type="ECO:0000256" key="1">
    <source>
        <dbReference type="ARBA" id="ARBA00001962"/>
    </source>
</evidence>
<reference evidence="2 3" key="1">
    <citation type="submission" date="2010-05" db="EMBL/GenBank/DDBJ databases">
        <title>The Genome Sequence of Thecamonas trahens ATCC 50062.</title>
        <authorList>
            <consortium name="The Broad Institute Genome Sequencing Platform"/>
            <person name="Russ C."/>
            <person name="Cuomo C."/>
            <person name="Shea T."/>
            <person name="Young S.K."/>
            <person name="Zeng Q."/>
            <person name="Koehrsen M."/>
            <person name="Haas B."/>
            <person name="Borodovsky M."/>
            <person name="Guigo R."/>
            <person name="Alvarado L."/>
            <person name="Berlin A."/>
            <person name="Bochicchio J."/>
            <person name="Borenstein D."/>
            <person name="Chapman S."/>
            <person name="Chen Z."/>
            <person name="Freedman E."/>
            <person name="Gellesch M."/>
            <person name="Goldberg J."/>
            <person name="Griggs A."/>
            <person name="Gujja S."/>
            <person name="Heilman E."/>
            <person name="Heiman D."/>
            <person name="Hepburn T."/>
            <person name="Howarth C."/>
            <person name="Jen D."/>
            <person name="Larson L."/>
            <person name="Mehta T."/>
            <person name="Park D."/>
            <person name="Pearson M."/>
            <person name="Roberts A."/>
            <person name="Saif S."/>
            <person name="Shenoy N."/>
            <person name="Sisk P."/>
            <person name="Stolte C."/>
            <person name="Sykes S."/>
            <person name="Thomson T."/>
            <person name="Walk T."/>
            <person name="White J."/>
            <person name="Yandava C."/>
            <person name="Burger G."/>
            <person name="Gray M.W."/>
            <person name="Holland P.W.H."/>
            <person name="King N."/>
            <person name="Lang F.B.F."/>
            <person name="Roger A.J."/>
            <person name="Ruiz-Trillo I."/>
            <person name="Lander E."/>
            <person name="Nusbaum C."/>
        </authorList>
    </citation>
    <scope>NUCLEOTIDE SEQUENCE [LARGE SCALE GENOMIC DNA]</scope>
    <source>
        <strain evidence="2 3">ATCC 50062</strain>
    </source>
</reference>
<dbReference type="GO" id="GO:0046872">
    <property type="term" value="F:metal ion binding"/>
    <property type="evidence" value="ECO:0007669"/>
    <property type="project" value="UniProtKB-ARBA"/>
</dbReference>
<keyword evidence="2" id="KW-0560">Oxidoreductase</keyword>
<dbReference type="OrthoDB" id="445007at2759"/>
<keyword evidence="2" id="KW-0223">Dioxygenase</keyword>
<accession>A0A0L0D5B1</accession>
<dbReference type="Gene3D" id="2.60.120.620">
    <property type="entry name" value="q2cbj1_9rhob like domain"/>
    <property type="match status" value="1"/>
</dbReference>
<proteinExistence type="predicted"/>
<protein>
    <submittedName>
        <fullName evidence="2">Phytanoyl-CoA dioxygenase</fullName>
    </submittedName>
</protein>
<organism evidence="2 3">
    <name type="scientific">Thecamonas trahens ATCC 50062</name>
    <dbReference type="NCBI Taxonomy" id="461836"/>
    <lineage>
        <taxon>Eukaryota</taxon>
        <taxon>Apusozoa</taxon>
        <taxon>Apusomonadida</taxon>
        <taxon>Apusomonadidae</taxon>
        <taxon>Thecamonas</taxon>
    </lineage>
</organism>
<dbReference type="PANTHER" id="PTHR20883">
    <property type="entry name" value="PHYTANOYL-COA DIOXYGENASE DOMAIN CONTAINING 1"/>
    <property type="match status" value="1"/>
</dbReference>
<dbReference type="Pfam" id="PF05721">
    <property type="entry name" value="PhyH"/>
    <property type="match status" value="1"/>
</dbReference>